<protein>
    <submittedName>
        <fullName evidence="1">Uncharacterized protein</fullName>
    </submittedName>
</protein>
<accession>A0A7V6PC48</accession>
<proteinExistence type="predicted"/>
<dbReference type="EMBL" id="DUMN01000329">
    <property type="protein sequence ID" value="HHV68208.1"/>
    <property type="molecule type" value="Genomic_DNA"/>
</dbReference>
<gene>
    <name evidence="1" type="ORF">GXX48_11270</name>
</gene>
<reference evidence="1 2" key="1">
    <citation type="journal article" date="2020" name="Biotechnol. Biofuels">
        <title>New insights from the biogas microbiome by comprehensive genome-resolved metagenomics of nearly 1600 species originating from multiple anaerobic digesters.</title>
        <authorList>
            <person name="Campanaro S."/>
            <person name="Treu L."/>
            <person name="Rodriguez-R L.M."/>
            <person name="Kovalovszki A."/>
            <person name="Ziels R.M."/>
            <person name="Maus I."/>
            <person name="Zhu X."/>
            <person name="Kougias P.G."/>
            <person name="Basile A."/>
            <person name="Luo G."/>
            <person name="Schluter A."/>
            <person name="Konstantinidis K.T."/>
            <person name="Angelidaki I."/>
        </authorList>
    </citation>
    <scope>NUCLEOTIDE SEQUENCE [LARGE SCALE GENOMIC DNA]</scope>
    <source>
        <strain evidence="1">AS04akNAM_66</strain>
    </source>
</reference>
<organism evidence="1 2">
    <name type="scientific">Brucella intermedia</name>
    <dbReference type="NCBI Taxonomy" id="94625"/>
    <lineage>
        <taxon>Bacteria</taxon>
        <taxon>Pseudomonadati</taxon>
        <taxon>Pseudomonadota</taxon>
        <taxon>Alphaproteobacteria</taxon>
        <taxon>Hyphomicrobiales</taxon>
        <taxon>Brucellaceae</taxon>
        <taxon>Brucella/Ochrobactrum group</taxon>
        <taxon>Brucella</taxon>
    </lineage>
</organism>
<evidence type="ECO:0000313" key="1">
    <source>
        <dbReference type="EMBL" id="HHV68208.1"/>
    </source>
</evidence>
<sequence>MQVNVINPRTGLPCYRLHSPVWEKLLGETDTFFACINIPRIDVVVPTSGKSWPFTHLHIHVSAAWVANDMHVLSLAAADAHTRWQFGAFIPGEMDKTFDLENFPTFFGVIELAVLAHIQRQLSDQPLNESASVSTMTRH</sequence>
<dbReference type="Proteomes" id="UP000551563">
    <property type="component" value="Unassembled WGS sequence"/>
</dbReference>
<evidence type="ECO:0000313" key="2">
    <source>
        <dbReference type="Proteomes" id="UP000551563"/>
    </source>
</evidence>
<dbReference type="AlphaFoldDB" id="A0A7V6PC48"/>
<name>A0A7V6PC48_9HYPH</name>
<comment type="caution">
    <text evidence="1">The sequence shown here is derived from an EMBL/GenBank/DDBJ whole genome shotgun (WGS) entry which is preliminary data.</text>
</comment>